<proteinExistence type="predicted"/>
<name>A0A1F5ELE4_9BACT</name>
<reference evidence="1 2" key="1">
    <citation type="journal article" date="2016" name="Nat. Commun.">
        <title>Thousands of microbial genomes shed light on interconnected biogeochemical processes in an aquifer system.</title>
        <authorList>
            <person name="Anantharaman K."/>
            <person name="Brown C.T."/>
            <person name="Hug L.A."/>
            <person name="Sharon I."/>
            <person name="Castelle C.J."/>
            <person name="Probst A.J."/>
            <person name="Thomas B.C."/>
            <person name="Singh A."/>
            <person name="Wilkins M.J."/>
            <person name="Karaoz U."/>
            <person name="Brodie E.L."/>
            <person name="Williams K.H."/>
            <person name="Hubbard S.S."/>
            <person name="Banfield J.F."/>
        </authorList>
    </citation>
    <scope>NUCLEOTIDE SEQUENCE [LARGE SCALE GENOMIC DNA]</scope>
</reference>
<evidence type="ECO:0000313" key="2">
    <source>
        <dbReference type="Proteomes" id="UP000186670"/>
    </source>
</evidence>
<evidence type="ECO:0000313" key="1">
    <source>
        <dbReference type="EMBL" id="OGD68191.1"/>
    </source>
</evidence>
<comment type="caution">
    <text evidence="1">The sequence shown here is derived from an EMBL/GenBank/DDBJ whole genome shotgun (WGS) entry which is preliminary data.</text>
</comment>
<accession>A0A1F5ELE4</accession>
<sequence>MMTTVVERGVRKITCPVCKEKSVTVSNSCGMEGDRKHDYLANHGPTGKLCPASERYLYDIERGDLRELCPPLD</sequence>
<gene>
    <name evidence="1" type="ORF">A2811_01340</name>
</gene>
<organism evidence="1 2">
    <name type="scientific">Candidatus Campbellbacteria bacterium RIFCSPHIGHO2_01_FULL_34_10</name>
    <dbReference type="NCBI Taxonomy" id="1797577"/>
    <lineage>
        <taxon>Bacteria</taxon>
        <taxon>Candidatus Campbelliibacteriota</taxon>
    </lineage>
</organism>
<dbReference type="AlphaFoldDB" id="A0A1F5ELE4"/>
<protein>
    <submittedName>
        <fullName evidence="1">Uncharacterized protein</fullName>
    </submittedName>
</protein>
<dbReference type="EMBL" id="MEZZ01000038">
    <property type="protein sequence ID" value="OGD68191.1"/>
    <property type="molecule type" value="Genomic_DNA"/>
</dbReference>
<dbReference type="Proteomes" id="UP000186670">
    <property type="component" value="Unassembled WGS sequence"/>
</dbReference>